<evidence type="ECO:0000256" key="1">
    <source>
        <dbReference type="SAM" id="MobiDB-lite"/>
    </source>
</evidence>
<dbReference type="Gene3D" id="3.30.390.10">
    <property type="entry name" value="Enolase-like, N-terminal domain"/>
    <property type="match status" value="1"/>
</dbReference>
<protein>
    <recommendedName>
        <fullName evidence="4">L-alanine-DL-glutamate epimerase</fullName>
    </recommendedName>
</protein>
<dbReference type="Proteomes" id="UP000607197">
    <property type="component" value="Unassembled WGS sequence"/>
</dbReference>
<keyword evidence="3" id="KW-1185">Reference proteome</keyword>
<evidence type="ECO:0000313" key="2">
    <source>
        <dbReference type="EMBL" id="GGL51627.1"/>
    </source>
</evidence>
<dbReference type="SUPFAM" id="SSF51604">
    <property type="entry name" value="Enolase C-terminal domain-like"/>
    <property type="match status" value="1"/>
</dbReference>
<organism evidence="2 3">
    <name type="scientific">Halocalculus aciditolerans</name>
    <dbReference type="NCBI Taxonomy" id="1383812"/>
    <lineage>
        <taxon>Archaea</taxon>
        <taxon>Methanobacteriati</taxon>
        <taxon>Methanobacteriota</taxon>
        <taxon>Stenosarchaea group</taxon>
        <taxon>Halobacteria</taxon>
        <taxon>Halobacteriales</taxon>
        <taxon>Halobacteriaceae</taxon>
        <taxon>Halocalculus</taxon>
    </lineage>
</organism>
<evidence type="ECO:0008006" key="4">
    <source>
        <dbReference type="Google" id="ProtNLM"/>
    </source>
</evidence>
<name>A0A830F0V8_9EURY</name>
<proteinExistence type="predicted"/>
<feature type="region of interest" description="Disordered" evidence="1">
    <location>
        <begin position="328"/>
        <end position="363"/>
    </location>
</feature>
<dbReference type="OrthoDB" id="155947at2157"/>
<sequence>MFVHTYGVLADRPLTVETWATEQRRMDTSSGFERVTTTFAATGDGATGRGEDVTYDADDHAAVAAAVEAHRDVGAALDLPTGEFTLDSFSDALDDAALWPDPPSRADFRNYRRWAVESAALDLALKQADESLASALDREYAAVRFAVSTRLPDDPPTAKRVEAWLDVDPTLEFKLDPTPDWSDDLVRELAALDAVRVVDLKSYYEGTDVDNPVDLGFYRRVLDGFPDAVVEDAAFTPGTEDLLRANADRLSFDAPVHSVADVKALPVDPEVLNVKPSRFGTLEALFDFLDYAEREGIALYGGGQFELGVGREHLHALASLFYPDGPNDVAPVGYNAPEPTPGLPASPLRPPESPKGLAWPSGD</sequence>
<dbReference type="AlphaFoldDB" id="A0A830F0V8"/>
<comment type="caution">
    <text evidence="2">The sequence shown here is derived from an EMBL/GenBank/DDBJ whole genome shotgun (WGS) entry which is preliminary data.</text>
</comment>
<reference evidence="2" key="2">
    <citation type="submission" date="2020-09" db="EMBL/GenBank/DDBJ databases">
        <authorList>
            <person name="Sun Q."/>
            <person name="Ohkuma M."/>
        </authorList>
    </citation>
    <scope>NUCLEOTIDE SEQUENCE</scope>
    <source>
        <strain evidence="2">JCM 19596</strain>
    </source>
</reference>
<reference evidence="2" key="1">
    <citation type="journal article" date="2014" name="Int. J. Syst. Evol. Microbiol.">
        <title>Complete genome sequence of Corynebacterium casei LMG S-19264T (=DSM 44701T), isolated from a smear-ripened cheese.</title>
        <authorList>
            <consortium name="US DOE Joint Genome Institute (JGI-PGF)"/>
            <person name="Walter F."/>
            <person name="Albersmeier A."/>
            <person name="Kalinowski J."/>
            <person name="Ruckert C."/>
        </authorList>
    </citation>
    <scope>NUCLEOTIDE SEQUENCE</scope>
    <source>
        <strain evidence="2">JCM 19596</strain>
    </source>
</reference>
<feature type="compositionally biased region" description="Pro residues" evidence="1">
    <location>
        <begin position="338"/>
        <end position="353"/>
    </location>
</feature>
<accession>A0A830F0V8</accession>
<dbReference type="InterPro" id="IPR029017">
    <property type="entry name" value="Enolase-like_N"/>
</dbReference>
<evidence type="ECO:0000313" key="3">
    <source>
        <dbReference type="Proteomes" id="UP000607197"/>
    </source>
</evidence>
<dbReference type="InterPro" id="IPR036849">
    <property type="entry name" value="Enolase-like_C_sf"/>
</dbReference>
<dbReference type="Gene3D" id="3.20.20.120">
    <property type="entry name" value="Enolase-like C-terminal domain"/>
    <property type="match status" value="2"/>
</dbReference>
<dbReference type="EMBL" id="BMPG01000001">
    <property type="protein sequence ID" value="GGL51627.1"/>
    <property type="molecule type" value="Genomic_DNA"/>
</dbReference>
<gene>
    <name evidence="2" type="ORF">GCM10009039_07390</name>
</gene>